<evidence type="ECO:0000313" key="1">
    <source>
        <dbReference type="EMBL" id="KAL0568178.1"/>
    </source>
</evidence>
<proteinExistence type="predicted"/>
<evidence type="ECO:0008006" key="3">
    <source>
        <dbReference type="Google" id="ProtNLM"/>
    </source>
</evidence>
<organism evidence="1 2">
    <name type="scientific">Marasmius crinis-equi</name>
    <dbReference type="NCBI Taxonomy" id="585013"/>
    <lineage>
        <taxon>Eukaryota</taxon>
        <taxon>Fungi</taxon>
        <taxon>Dikarya</taxon>
        <taxon>Basidiomycota</taxon>
        <taxon>Agaricomycotina</taxon>
        <taxon>Agaricomycetes</taxon>
        <taxon>Agaricomycetidae</taxon>
        <taxon>Agaricales</taxon>
        <taxon>Marasmiineae</taxon>
        <taxon>Marasmiaceae</taxon>
        <taxon>Marasmius</taxon>
    </lineage>
</organism>
<sequence>MSSVSPPSASLPIELVEQIMSLYWTSPLTSSERIRFVKFSRNVSDLWHAILLRVSATHLYILGPAHASALLDMLGGKVEMPVDFYLHLGGLCRSITIQHANDHLFPAPVGLQRMGAIFRDIIRELSGDHCPLQLPFLRRISLELKNYLMQSVSKDNSFLFARFPKQVTELEINFAYGEDTRLKNIEGIKTHWETFGLKNAESTGLKKLTVLGASSKVTKELLGVFGGSERVQLKQDAWKETEKPVVVDNEEFFDAQESLPAWLEREFLY</sequence>
<protein>
    <recommendedName>
        <fullName evidence="3">F-box domain-containing protein</fullName>
    </recommendedName>
</protein>
<dbReference type="Proteomes" id="UP001465976">
    <property type="component" value="Unassembled WGS sequence"/>
</dbReference>
<accession>A0ABR3EZ16</accession>
<gene>
    <name evidence="1" type="ORF">V5O48_013815</name>
</gene>
<keyword evidence="2" id="KW-1185">Reference proteome</keyword>
<reference evidence="1 2" key="1">
    <citation type="submission" date="2024-02" db="EMBL/GenBank/DDBJ databases">
        <title>A draft genome for the cacao thread blight pathogen Marasmius crinis-equi.</title>
        <authorList>
            <person name="Cohen S.P."/>
            <person name="Baruah I.K."/>
            <person name="Amoako-Attah I."/>
            <person name="Bukari Y."/>
            <person name="Meinhardt L.W."/>
            <person name="Bailey B.A."/>
        </authorList>
    </citation>
    <scope>NUCLEOTIDE SEQUENCE [LARGE SCALE GENOMIC DNA]</scope>
    <source>
        <strain evidence="1 2">GH-76</strain>
    </source>
</reference>
<dbReference type="EMBL" id="JBAHYK010001397">
    <property type="protein sequence ID" value="KAL0568178.1"/>
    <property type="molecule type" value="Genomic_DNA"/>
</dbReference>
<comment type="caution">
    <text evidence="1">The sequence shown here is derived from an EMBL/GenBank/DDBJ whole genome shotgun (WGS) entry which is preliminary data.</text>
</comment>
<name>A0ABR3EZ16_9AGAR</name>
<evidence type="ECO:0000313" key="2">
    <source>
        <dbReference type="Proteomes" id="UP001465976"/>
    </source>
</evidence>